<evidence type="ECO:0000256" key="1">
    <source>
        <dbReference type="SAM" id="MobiDB-lite"/>
    </source>
</evidence>
<keyword evidence="3" id="KW-1185">Reference proteome</keyword>
<feature type="region of interest" description="Disordered" evidence="1">
    <location>
        <begin position="1"/>
        <end position="34"/>
    </location>
</feature>
<gene>
    <name evidence="2" type="ORF">FOL47_006188</name>
</gene>
<organism evidence="2 3">
    <name type="scientific">Perkinsus chesapeaki</name>
    <name type="common">Clam parasite</name>
    <name type="synonym">Perkinsus andrewsi</name>
    <dbReference type="NCBI Taxonomy" id="330153"/>
    <lineage>
        <taxon>Eukaryota</taxon>
        <taxon>Sar</taxon>
        <taxon>Alveolata</taxon>
        <taxon>Perkinsozoa</taxon>
        <taxon>Perkinsea</taxon>
        <taxon>Perkinsida</taxon>
        <taxon>Perkinsidae</taxon>
        <taxon>Perkinsus</taxon>
    </lineage>
</organism>
<protein>
    <submittedName>
        <fullName evidence="2">Uncharacterized protein</fullName>
    </submittedName>
</protein>
<dbReference type="Proteomes" id="UP000591131">
    <property type="component" value="Unassembled WGS sequence"/>
</dbReference>
<reference evidence="2 3" key="1">
    <citation type="submission" date="2020-04" db="EMBL/GenBank/DDBJ databases">
        <title>Perkinsus chesapeaki whole genome sequence.</title>
        <authorList>
            <person name="Bogema D.R."/>
        </authorList>
    </citation>
    <scope>NUCLEOTIDE SEQUENCE [LARGE SCALE GENOMIC DNA]</scope>
    <source>
        <strain evidence="2">ATCC PRA-425</strain>
    </source>
</reference>
<feature type="non-terminal residue" evidence="2">
    <location>
        <position position="125"/>
    </location>
</feature>
<name>A0A7J6KH52_PERCH</name>
<accession>A0A7J6KH52</accession>
<evidence type="ECO:0000313" key="2">
    <source>
        <dbReference type="EMBL" id="KAF4646467.1"/>
    </source>
</evidence>
<sequence>ELRRRRREALEEAANTPLPADDDGNSEFHSDYHADCGSGHDSILNSIRALAEQVHHLTAAMATIQHQQDSSFASLQAVASVVRSANISFSHSNGPSPMLRSVPAVSVPAQDGVLPVSGQAGTSPT</sequence>
<proteinExistence type="predicted"/>
<dbReference type="EMBL" id="JAAPAO010003427">
    <property type="protein sequence ID" value="KAF4646467.1"/>
    <property type="molecule type" value="Genomic_DNA"/>
</dbReference>
<comment type="caution">
    <text evidence="2">The sequence shown here is derived from an EMBL/GenBank/DDBJ whole genome shotgun (WGS) entry which is preliminary data.</text>
</comment>
<feature type="non-terminal residue" evidence="2">
    <location>
        <position position="1"/>
    </location>
</feature>
<evidence type="ECO:0000313" key="3">
    <source>
        <dbReference type="Proteomes" id="UP000591131"/>
    </source>
</evidence>
<dbReference type="AlphaFoldDB" id="A0A7J6KH52"/>